<sequence length="509" mass="57024">MLNSNPSSSRRIHSTDLSKSGPIVNLDNDTLWYIFSLNANMELHFKQPEDMVPALLTLRYASQVCSNWRELAIGSPSLWSRVLDVNLLSQEGADWRNEVIRRTGTALLHVRASNGISSWPLAFYSLEWLLKAQWSRIRSLVLALEDLNYYTNKKIWIRLFERPAPSLEIFKFLGRDKPGFVDARNFVLFSNTASSLRTLSVAHMKLDLNKFKTPNLCHLVIHSPVSVLDLLNALSHMQVLESLETGSHKPFIPIQDTHNPLPVATVPRLTRIKFDNIVDCEEVSLSVLAHIIPARGCILKLFATYQQETPGDHADTILSTYLTYYTAFIPVTDLELNLYGNLIFFEAGNPSKGFSFGLDSDIGDFPQHFASILLSAFSTIGLTTIKTLTLNVSAKEAHPRKLTHILEFILALVSVEEFKSNFSTLNLLHDVLLSSEAVVFPRLKAMYLKWIYGPNPLSRVADLVKRRIELGVPPETLTIEVGPSASVQVETLRNVCAVAGIDVQVVTTT</sequence>
<protein>
    <recommendedName>
        <fullName evidence="3">F-box domain-containing protein</fullName>
    </recommendedName>
</protein>
<evidence type="ECO:0008006" key="3">
    <source>
        <dbReference type="Google" id="ProtNLM"/>
    </source>
</evidence>
<dbReference type="EMBL" id="KL142368">
    <property type="protein sequence ID" value="KDR84539.1"/>
    <property type="molecule type" value="Genomic_DNA"/>
</dbReference>
<dbReference type="HOGENOM" id="CLU_030662_0_0_1"/>
<dbReference type="Gene3D" id="1.20.1280.50">
    <property type="match status" value="1"/>
</dbReference>
<dbReference type="OrthoDB" id="2665954at2759"/>
<name>A0A067TX57_GALM3</name>
<accession>A0A067TX57</accession>
<dbReference type="Proteomes" id="UP000027222">
    <property type="component" value="Unassembled WGS sequence"/>
</dbReference>
<keyword evidence="2" id="KW-1185">Reference proteome</keyword>
<reference evidence="2" key="1">
    <citation type="journal article" date="2014" name="Proc. Natl. Acad. Sci. U.S.A.">
        <title>Extensive sampling of basidiomycete genomes demonstrates inadequacy of the white-rot/brown-rot paradigm for wood decay fungi.</title>
        <authorList>
            <person name="Riley R."/>
            <person name="Salamov A.A."/>
            <person name="Brown D.W."/>
            <person name="Nagy L.G."/>
            <person name="Floudas D."/>
            <person name="Held B.W."/>
            <person name="Levasseur A."/>
            <person name="Lombard V."/>
            <person name="Morin E."/>
            <person name="Otillar R."/>
            <person name="Lindquist E.A."/>
            <person name="Sun H."/>
            <person name="LaButti K.M."/>
            <person name="Schmutz J."/>
            <person name="Jabbour D."/>
            <person name="Luo H."/>
            <person name="Baker S.E."/>
            <person name="Pisabarro A.G."/>
            <person name="Walton J.D."/>
            <person name="Blanchette R.A."/>
            <person name="Henrissat B."/>
            <person name="Martin F."/>
            <person name="Cullen D."/>
            <person name="Hibbett D.S."/>
            <person name="Grigoriev I.V."/>
        </authorList>
    </citation>
    <scope>NUCLEOTIDE SEQUENCE [LARGE SCALE GENOMIC DNA]</scope>
    <source>
        <strain evidence="2">CBS 339.88</strain>
    </source>
</reference>
<proteinExistence type="predicted"/>
<evidence type="ECO:0000313" key="1">
    <source>
        <dbReference type="EMBL" id="KDR84539.1"/>
    </source>
</evidence>
<evidence type="ECO:0000313" key="2">
    <source>
        <dbReference type="Proteomes" id="UP000027222"/>
    </source>
</evidence>
<organism evidence="1 2">
    <name type="scientific">Galerina marginata (strain CBS 339.88)</name>
    <dbReference type="NCBI Taxonomy" id="685588"/>
    <lineage>
        <taxon>Eukaryota</taxon>
        <taxon>Fungi</taxon>
        <taxon>Dikarya</taxon>
        <taxon>Basidiomycota</taxon>
        <taxon>Agaricomycotina</taxon>
        <taxon>Agaricomycetes</taxon>
        <taxon>Agaricomycetidae</taxon>
        <taxon>Agaricales</taxon>
        <taxon>Agaricineae</taxon>
        <taxon>Strophariaceae</taxon>
        <taxon>Galerina</taxon>
    </lineage>
</organism>
<gene>
    <name evidence="1" type="ORF">GALMADRAFT_151397</name>
</gene>
<dbReference type="AlphaFoldDB" id="A0A067TX57"/>